<reference evidence="2 3" key="1">
    <citation type="submission" date="2017-02" db="EMBL/GenBank/DDBJ databases">
        <title>Whole genome sequencing of Metallibacterium scheffleri DSM 24874 (T).</title>
        <authorList>
            <person name="Kumar S."/>
            <person name="Patil P."/>
            <person name="Patil P.B."/>
        </authorList>
    </citation>
    <scope>NUCLEOTIDE SEQUENCE [LARGE SCALE GENOMIC DNA]</scope>
    <source>
        <strain evidence="2 3">DSM 24874</strain>
    </source>
</reference>
<dbReference type="EMBL" id="MWQO01000029">
    <property type="protein sequence ID" value="THD10360.1"/>
    <property type="molecule type" value="Genomic_DNA"/>
</dbReference>
<evidence type="ECO:0000313" key="2">
    <source>
        <dbReference type="EMBL" id="THD10360.1"/>
    </source>
</evidence>
<dbReference type="AlphaFoldDB" id="A0A4S3KNI0"/>
<sequence length="70" mass="7961">MSTLENRLTELEIRLSFLDEALHGLLATDAERALRLDRLERIVTELRLELAGVRTALAPDVRSEPPPPHY</sequence>
<gene>
    <name evidence="2" type="ORF">B1806_09040</name>
</gene>
<feature type="coiled-coil region" evidence="1">
    <location>
        <begin position="1"/>
        <end position="56"/>
    </location>
</feature>
<dbReference type="Proteomes" id="UP000307749">
    <property type="component" value="Unassembled WGS sequence"/>
</dbReference>
<dbReference type="PANTHER" id="PTHR36508:SF1">
    <property type="entry name" value="PROTEIN SLYX"/>
    <property type="match status" value="1"/>
</dbReference>
<dbReference type="Gene3D" id="1.20.5.300">
    <property type="match status" value="1"/>
</dbReference>
<dbReference type="RefSeq" id="WP_081128897.1">
    <property type="nucleotide sequence ID" value="NZ_DAHXOC010000042.1"/>
</dbReference>
<keyword evidence="1" id="KW-0175">Coiled coil</keyword>
<keyword evidence="3" id="KW-1185">Reference proteome</keyword>
<comment type="caution">
    <text evidence="2">The sequence shown here is derived from an EMBL/GenBank/DDBJ whole genome shotgun (WGS) entry which is preliminary data.</text>
</comment>
<name>A0A4S3KNI0_9GAMM</name>
<organism evidence="2 3">
    <name type="scientific">Metallibacterium scheffleri</name>
    <dbReference type="NCBI Taxonomy" id="993689"/>
    <lineage>
        <taxon>Bacteria</taxon>
        <taxon>Pseudomonadati</taxon>
        <taxon>Pseudomonadota</taxon>
        <taxon>Gammaproteobacteria</taxon>
        <taxon>Lysobacterales</taxon>
        <taxon>Rhodanobacteraceae</taxon>
        <taxon>Metallibacterium</taxon>
    </lineage>
</organism>
<accession>A0A4S3KNI0</accession>
<proteinExistence type="predicted"/>
<dbReference type="Pfam" id="PF04102">
    <property type="entry name" value="SlyX"/>
    <property type="match status" value="1"/>
</dbReference>
<dbReference type="STRING" id="993689.GCA_002077135_02916"/>
<evidence type="ECO:0008006" key="4">
    <source>
        <dbReference type="Google" id="ProtNLM"/>
    </source>
</evidence>
<evidence type="ECO:0000313" key="3">
    <source>
        <dbReference type="Proteomes" id="UP000307749"/>
    </source>
</evidence>
<dbReference type="PANTHER" id="PTHR36508">
    <property type="entry name" value="PROTEIN SLYX"/>
    <property type="match status" value="1"/>
</dbReference>
<dbReference type="InterPro" id="IPR007236">
    <property type="entry name" value="SlyX"/>
</dbReference>
<evidence type="ECO:0000256" key="1">
    <source>
        <dbReference type="SAM" id="Coils"/>
    </source>
</evidence>
<protein>
    <recommendedName>
        <fullName evidence="4">SlyX protein</fullName>
    </recommendedName>
</protein>